<dbReference type="InterPro" id="IPR050706">
    <property type="entry name" value="Cyclic-di-GMP_PDE-like"/>
</dbReference>
<reference evidence="6 7" key="1">
    <citation type="submission" date="2018-05" db="EMBL/GenBank/DDBJ databases">
        <title>Genomic Encyclopedia of Type Strains, Phase IV (KMG-IV): sequencing the most valuable type-strain genomes for metagenomic binning, comparative biology and taxonomic classification.</title>
        <authorList>
            <person name="Goeker M."/>
        </authorList>
    </citation>
    <scope>NUCLEOTIDE SEQUENCE [LARGE SCALE GENOMIC DNA]</scope>
    <source>
        <strain evidence="6 7">DSM 25350</strain>
    </source>
</reference>
<proteinExistence type="predicted"/>
<evidence type="ECO:0000259" key="4">
    <source>
        <dbReference type="PROSITE" id="PS50883"/>
    </source>
</evidence>
<dbReference type="InterPro" id="IPR043128">
    <property type="entry name" value="Rev_trsase/Diguanyl_cyclase"/>
</dbReference>
<keyword evidence="3" id="KW-0472">Membrane</keyword>
<dbReference type="InterPro" id="IPR029787">
    <property type="entry name" value="Nucleotide_cyclase"/>
</dbReference>
<dbReference type="CDD" id="cd01948">
    <property type="entry name" value="EAL"/>
    <property type="match status" value="1"/>
</dbReference>
<dbReference type="SMART" id="SM00052">
    <property type="entry name" value="EAL"/>
    <property type="match status" value="1"/>
</dbReference>
<dbReference type="Pfam" id="PF00563">
    <property type="entry name" value="EAL"/>
    <property type="match status" value="1"/>
</dbReference>
<gene>
    <name evidence="6" type="ORF">C8D97_102335</name>
</gene>
<name>A0A316FZW6_9GAMM</name>
<dbReference type="SMART" id="SM00267">
    <property type="entry name" value="GGDEF"/>
    <property type="match status" value="1"/>
</dbReference>
<evidence type="ECO:0000259" key="5">
    <source>
        <dbReference type="PROSITE" id="PS50887"/>
    </source>
</evidence>
<dbReference type="Proteomes" id="UP000245790">
    <property type="component" value="Unassembled WGS sequence"/>
</dbReference>
<dbReference type="Gene3D" id="3.30.70.270">
    <property type="match status" value="1"/>
</dbReference>
<dbReference type="EMBL" id="QGGU01000002">
    <property type="protein sequence ID" value="PWK53943.1"/>
    <property type="molecule type" value="Genomic_DNA"/>
</dbReference>
<dbReference type="SUPFAM" id="SSF141868">
    <property type="entry name" value="EAL domain-like"/>
    <property type="match status" value="1"/>
</dbReference>
<dbReference type="Gene3D" id="3.20.20.450">
    <property type="entry name" value="EAL domain"/>
    <property type="match status" value="1"/>
</dbReference>
<dbReference type="AlphaFoldDB" id="A0A316FZW6"/>
<dbReference type="InterPro" id="IPR001633">
    <property type="entry name" value="EAL_dom"/>
</dbReference>
<accession>A0A316FZW6</accession>
<feature type="transmembrane region" description="Helical" evidence="3">
    <location>
        <begin position="158"/>
        <end position="180"/>
    </location>
</feature>
<evidence type="ECO:0000313" key="7">
    <source>
        <dbReference type="Proteomes" id="UP000245790"/>
    </source>
</evidence>
<protein>
    <recommendedName>
        <fullName evidence="1">cyclic-guanylate-specific phosphodiesterase</fullName>
        <ecNumber evidence="1">3.1.4.52</ecNumber>
    </recommendedName>
</protein>
<sequence length="739" mass="84516">MQVYQQAQTVNSNNSELLHQQLPLLQNVSKLAQGLTEHERILYEYYATENRRVLNKSLSDNYAIIEYALSELENQSLPESTQESIEKLYIQQQQIARSLESALENGSGSERWDEARALLNELTANTRQITPLLSELISDIKNQVSISQSKSSNQLNNMITLVSSFTVVILAIAIFGGLLVRTRLHEAKEKKRLATLIERSPNPLSSLAWDGSIRYKNPAWLSLETHIQNEISHETIAPVIEKLLNSPRTQHTWQINSHEKIFLATLNKHQDLKLFIWYLEDITQRRKAEKELEYLAFNDPLTGLKNRRKMELDADYWIEQNPDCYLGIVVIGIDRFSQVTASHGFKVGDQIILSIKDRVQQCLEQLQDDSPDVSIYRFNGAKFILLIKGDNKINIRAWTNKITDDIQNTMLNFIANTHGHFYLHLSFGASYFPQHGERFSSLLQNADTAYSLARRNGGSQLIEFDNEMAETEKRWLDMEVDMRVAQNKQQFYLMYQPKVASQNGALRGVEALVRWQHPEKGFISPAEFIPIAEQSGLIIEIGEWILLQACRQTKQWHEQGIKDLVCAVNISPLQFLHIGFLDTVEKVLQQTGLDPHFLELEITEGVLMHEVSKSTEILEQLHNKGLKVSIDDFGTGYSSLSYLKTFPLDKLKIDKSFVDNITSDDADRSIIKTIIDLAKHLNLIVIAEGVEHQSQLAQLIEYGCDEIQGYYFSKPIMPDELNTFINQQKKSIASLVNNQ</sequence>
<dbReference type="PROSITE" id="PS50887">
    <property type="entry name" value="GGDEF"/>
    <property type="match status" value="1"/>
</dbReference>
<keyword evidence="7" id="KW-1185">Reference proteome</keyword>
<dbReference type="InterPro" id="IPR035919">
    <property type="entry name" value="EAL_sf"/>
</dbReference>
<evidence type="ECO:0000256" key="2">
    <source>
        <dbReference type="ARBA" id="ARBA00022636"/>
    </source>
</evidence>
<dbReference type="GO" id="GO:0071111">
    <property type="term" value="F:cyclic-guanylate-specific phosphodiesterase activity"/>
    <property type="evidence" value="ECO:0007669"/>
    <property type="project" value="UniProtKB-EC"/>
</dbReference>
<keyword evidence="3" id="KW-0812">Transmembrane</keyword>
<evidence type="ECO:0000256" key="3">
    <source>
        <dbReference type="SAM" id="Phobius"/>
    </source>
</evidence>
<dbReference type="EC" id="3.1.4.52" evidence="1"/>
<dbReference type="InterPro" id="IPR000160">
    <property type="entry name" value="GGDEF_dom"/>
</dbReference>
<dbReference type="NCBIfam" id="TIGR00254">
    <property type="entry name" value="GGDEF"/>
    <property type="match status" value="1"/>
</dbReference>
<dbReference type="PANTHER" id="PTHR33121:SF71">
    <property type="entry name" value="OXYGEN SENSOR PROTEIN DOSP"/>
    <property type="match status" value="1"/>
</dbReference>
<feature type="domain" description="EAL" evidence="4">
    <location>
        <begin position="475"/>
        <end position="729"/>
    </location>
</feature>
<evidence type="ECO:0000256" key="1">
    <source>
        <dbReference type="ARBA" id="ARBA00012282"/>
    </source>
</evidence>
<keyword evidence="3" id="KW-1133">Transmembrane helix</keyword>
<dbReference type="Pfam" id="PF00990">
    <property type="entry name" value="GGDEF"/>
    <property type="match status" value="1"/>
</dbReference>
<comment type="caution">
    <text evidence="6">The sequence shown here is derived from an EMBL/GenBank/DDBJ whole genome shotgun (WGS) entry which is preliminary data.</text>
</comment>
<feature type="domain" description="GGDEF" evidence="5">
    <location>
        <begin position="324"/>
        <end position="466"/>
    </location>
</feature>
<dbReference type="PANTHER" id="PTHR33121">
    <property type="entry name" value="CYCLIC DI-GMP PHOSPHODIESTERASE PDEF"/>
    <property type="match status" value="1"/>
</dbReference>
<dbReference type="FunFam" id="3.20.20.450:FF:000001">
    <property type="entry name" value="Cyclic di-GMP phosphodiesterase yahA"/>
    <property type="match status" value="1"/>
</dbReference>
<dbReference type="PROSITE" id="PS50883">
    <property type="entry name" value="EAL"/>
    <property type="match status" value="1"/>
</dbReference>
<dbReference type="CDD" id="cd01949">
    <property type="entry name" value="GGDEF"/>
    <property type="match status" value="1"/>
</dbReference>
<keyword evidence="2" id="KW-0973">c-di-GMP</keyword>
<evidence type="ECO:0000313" key="6">
    <source>
        <dbReference type="EMBL" id="PWK53943.1"/>
    </source>
</evidence>
<dbReference type="SUPFAM" id="SSF55073">
    <property type="entry name" value="Nucleotide cyclase"/>
    <property type="match status" value="1"/>
</dbReference>
<organism evidence="6 7">
    <name type="scientific">Pleionea mediterranea</name>
    <dbReference type="NCBI Taxonomy" id="523701"/>
    <lineage>
        <taxon>Bacteria</taxon>
        <taxon>Pseudomonadati</taxon>
        <taxon>Pseudomonadota</taxon>
        <taxon>Gammaproteobacteria</taxon>
        <taxon>Oceanospirillales</taxon>
        <taxon>Pleioneaceae</taxon>
        <taxon>Pleionea</taxon>
    </lineage>
</organism>